<dbReference type="Pfam" id="PF07859">
    <property type="entry name" value="Abhydrolase_3"/>
    <property type="match status" value="1"/>
</dbReference>
<accession>A0AAQ3WH89</accession>
<evidence type="ECO:0000259" key="1">
    <source>
        <dbReference type="Pfam" id="PF07859"/>
    </source>
</evidence>
<evidence type="ECO:0000313" key="3">
    <source>
        <dbReference type="Proteomes" id="UP001341281"/>
    </source>
</evidence>
<dbReference type="EMBL" id="CP144747">
    <property type="protein sequence ID" value="WVZ61716.1"/>
    <property type="molecule type" value="Genomic_DNA"/>
</dbReference>
<dbReference type="SUPFAM" id="SSF53474">
    <property type="entry name" value="alpha/beta-Hydrolases"/>
    <property type="match status" value="1"/>
</dbReference>
<dbReference type="GO" id="GO:0016787">
    <property type="term" value="F:hydrolase activity"/>
    <property type="evidence" value="ECO:0007669"/>
    <property type="project" value="InterPro"/>
</dbReference>
<dbReference type="InterPro" id="IPR050466">
    <property type="entry name" value="Carboxylest/Gibb_receptor"/>
</dbReference>
<reference evidence="2 3" key="1">
    <citation type="submission" date="2024-02" db="EMBL/GenBank/DDBJ databases">
        <title>High-quality chromosome-scale genome assembly of Pensacola bahiagrass (Paspalum notatum Flugge var. saurae).</title>
        <authorList>
            <person name="Vega J.M."/>
            <person name="Podio M."/>
            <person name="Orjuela J."/>
            <person name="Siena L.A."/>
            <person name="Pessino S.C."/>
            <person name="Combes M.C."/>
            <person name="Mariac C."/>
            <person name="Albertini E."/>
            <person name="Pupilli F."/>
            <person name="Ortiz J.P.A."/>
            <person name="Leblanc O."/>
        </authorList>
    </citation>
    <scope>NUCLEOTIDE SEQUENCE [LARGE SCALE GENOMIC DNA]</scope>
    <source>
        <strain evidence="2">R1</strain>
        <tissue evidence="2">Leaf</tissue>
    </source>
</reference>
<dbReference type="PANTHER" id="PTHR23024:SF398">
    <property type="entry name" value="OS07G0526600 PROTEIN"/>
    <property type="match status" value="1"/>
</dbReference>
<protein>
    <recommendedName>
        <fullName evidence="1">Alpha/beta hydrolase fold-3 domain-containing protein</fullName>
    </recommendedName>
</protein>
<sequence>MIAKKNYSLLNDADDVDVDLLPFLVRYKDGHIERFLSSPFVAASEDPSTNRGVATRDVVIDPGTGVSARLFLPSRAAAAAMATRRRRLPLVVYIHGGSFCTESAFGRTYHRYATSLVDPWLAVYADPGRTFVAGDSAGGNIAYHTAVRASTSTMDDGNGIDFEGLIMVHPYFWGLERLPSEAVWDGAAMFPADRVDRLWPFVTAGQAGNDDARINPPDEEIASLACRRVLMAVAEKDTLRDRGVLLSARISDGARAGGGEVTLVESEGEDHGFHLYSPLRGTSRKLMDSIVNFINQPLILGVPIRPFKDPFGYGMEMKRHCTMPSSKANYGLFACPAMTRPNNKTYKQRLWPPAALLPGTHVTKNFF</sequence>
<name>A0AAQ3WH89_PASNO</name>
<dbReference type="AlphaFoldDB" id="A0AAQ3WH89"/>
<proteinExistence type="predicted"/>
<organism evidence="2 3">
    <name type="scientific">Paspalum notatum var. saurae</name>
    <dbReference type="NCBI Taxonomy" id="547442"/>
    <lineage>
        <taxon>Eukaryota</taxon>
        <taxon>Viridiplantae</taxon>
        <taxon>Streptophyta</taxon>
        <taxon>Embryophyta</taxon>
        <taxon>Tracheophyta</taxon>
        <taxon>Spermatophyta</taxon>
        <taxon>Magnoliopsida</taxon>
        <taxon>Liliopsida</taxon>
        <taxon>Poales</taxon>
        <taxon>Poaceae</taxon>
        <taxon>PACMAD clade</taxon>
        <taxon>Panicoideae</taxon>
        <taxon>Andropogonodae</taxon>
        <taxon>Paspaleae</taxon>
        <taxon>Paspalinae</taxon>
        <taxon>Paspalum</taxon>
    </lineage>
</organism>
<gene>
    <name evidence="2" type="ORF">U9M48_011545</name>
</gene>
<keyword evidence="3" id="KW-1185">Reference proteome</keyword>
<dbReference type="Gene3D" id="3.40.50.1820">
    <property type="entry name" value="alpha/beta hydrolase"/>
    <property type="match status" value="2"/>
</dbReference>
<dbReference type="PANTHER" id="PTHR23024">
    <property type="entry name" value="ARYLACETAMIDE DEACETYLASE"/>
    <property type="match status" value="1"/>
</dbReference>
<dbReference type="InterPro" id="IPR013094">
    <property type="entry name" value="AB_hydrolase_3"/>
</dbReference>
<feature type="domain" description="Alpha/beta hydrolase fold-3" evidence="1">
    <location>
        <begin position="120"/>
        <end position="274"/>
    </location>
</feature>
<evidence type="ECO:0000313" key="2">
    <source>
        <dbReference type="EMBL" id="WVZ61716.1"/>
    </source>
</evidence>
<dbReference type="InterPro" id="IPR029058">
    <property type="entry name" value="AB_hydrolase_fold"/>
</dbReference>
<dbReference type="Proteomes" id="UP001341281">
    <property type="component" value="Chromosome 03"/>
</dbReference>